<dbReference type="AlphaFoldDB" id="A0A6G1HT36"/>
<name>A0A6G1HT36_9PEZI</name>
<protein>
    <recommendedName>
        <fullName evidence="5">Galactose oxidase</fullName>
    </recommendedName>
</protein>
<evidence type="ECO:0000256" key="1">
    <source>
        <dbReference type="SAM" id="Phobius"/>
    </source>
</evidence>
<dbReference type="SUPFAM" id="SSF50965">
    <property type="entry name" value="Galactose oxidase, central domain"/>
    <property type="match status" value="1"/>
</dbReference>
<evidence type="ECO:0000256" key="2">
    <source>
        <dbReference type="SAM" id="SignalP"/>
    </source>
</evidence>
<keyword evidence="4" id="KW-1185">Reference proteome</keyword>
<keyword evidence="1" id="KW-1133">Transmembrane helix</keyword>
<feature type="transmembrane region" description="Helical" evidence="1">
    <location>
        <begin position="401"/>
        <end position="424"/>
    </location>
</feature>
<reference evidence="3" key="1">
    <citation type="journal article" date="2020" name="Stud. Mycol.">
        <title>101 Dothideomycetes genomes: a test case for predicting lifestyles and emergence of pathogens.</title>
        <authorList>
            <person name="Haridas S."/>
            <person name="Albert R."/>
            <person name="Binder M."/>
            <person name="Bloem J."/>
            <person name="Labutti K."/>
            <person name="Salamov A."/>
            <person name="Andreopoulos B."/>
            <person name="Baker S."/>
            <person name="Barry K."/>
            <person name="Bills G."/>
            <person name="Bluhm B."/>
            <person name="Cannon C."/>
            <person name="Castanera R."/>
            <person name="Culley D."/>
            <person name="Daum C."/>
            <person name="Ezra D."/>
            <person name="Gonzalez J."/>
            <person name="Henrissat B."/>
            <person name="Kuo A."/>
            <person name="Liang C."/>
            <person name="Lipzen A."/>
            <person name="Lutzoni F."/>
            <person name="Magnuson J."/>
            <person name="Mondo S."/>
            <person name="Nolan M."/>
            <person name="Ohm R."/>
            <person name="Pangilinan J."/>
            <person name="Park H.-J."/>
            <person name="Ramirez L."/>
            <person name="Alfaro M."/>
            <person name="Sun H."/>
            <person name="Tritt A."/>
            <person name="Yoshinaga Y."/>
            <person name="Zwiers L.-H."/>
            <person name="Turgeon B."/>
            <person name="Goodwin S."/>
            <person name="Spatafora J."/>
            <person name="Crous P."/>
            <person name="Grigoriev I."/>
        </authorList>
    </citation>
    <scope>NUCLEOTIDE SEQUENCE</scope>
    <source>
        <strain evidence="3">CBS 262.69</strain>
    </source>
</reference>
<sequence>MMRGLLFFGITSALALAPPYTPSTLLSVNDTLFLLTPSSLTTLDPRAGLTASALKAGGDALPFGGGPRTAFVDDEGSVRVWAGGCGVSGNLWTYGRGEWTAAGISTASSTGQSASSSPPNGYLASGLSFAPTTASRASYYIFGGLCPPNSPTGDWVSDSTYSNGILTITNSSSSSSSSSSSEAYTSTPLTLPALPIPQAGHTLTPLAPLIRNTTTPPTRQQTFLLLGGHTQTAFLNTSQLALFSLPQASWSYITVPSSAPVIEPRSGHTTLLSADGASLIVVGGWLGTPSTPAYPTIAVLSLGSGFGGAGWGWSVPSLGNTALAPPPLFGHAATLLEGNMLLLAGGYTTSPSRRRAALTPNERTFLMNLTSWTWESTYTPPAPANSVQAQETRPLGTRAKAGLGAGLGVLAALGAVLGVAYWVYARKWRSRREQKRQELKSAIRVIGLDGAPPMRAAYTGDGAGLGWVGSVKRRLNGRSASYAQSAAGAYEPVASGQPVDAPRRATYQSLPFARLRLL</sequence>
<dbReference type="Gene3D" id="2.120.10.80">
    <property type="entry name" value="Kelch-type beta propeller"/>
    <property type="match status" value="2"/>
</dbReference>
<keyword evidence="1" id="KW-0472">Membrane</keyword>
<dbReference type="InterPro" id="IPR015915">
    <property type="entry name" value="Kelch-typ_b-propeller"/>
</dbReference>
<proteinExistence type="predicted"/>
<accession>A0A6G1HT36</accession>
<gene>
    <name evidence="3" type="ORF">EJ06DRAFT_549758</name>
</gene>
<evidence type="ECO:0000313" key="4">
    <source>
        <dbReference type="Proteomes" id="UP000799640"/>
    </source>
</evidence>
<keyword evidence="2" id="KW-0732">Signal</keyword>
<keyword evidence="1" id="KW-0812">Transmembrane</keyword>
<feature type="signal peptide" evidence="2">
    <location>
        <begin position="1"/>
        <end position="17"/>
    </location>
</feature>
<dbReference type="Proteomes" id="UP000799640">
    <property type="component" value="Unassembled WGS sequence"/>
</dbReference>
<dbReference type="OrthoDB" id="205993at2759"/>
<feature type="chain" id="PRO_5026120676" description="Galactose oxidase" evidence="2">
    <location>
        <begin position="18"/>
        <end position="518"/>
    </location>
</feature>
<dbReference type="InterPro" id="IPR011043">
    <property type="entry name" value="Gal_Oxase/kelch_b-propeller"/>
</dbReference>
<evidence type="ECO:0000313" key="3">
    <source>
        <dbReference type="EMBL" id="KAF2399007.1"/>
    </source>
</evidence>
<organism evidence="3 4">
    <name type="scientific">Trichodelitschia bisporula</name>
    <dbReference type="NCBI Taxonomy" id="703511"/>
    <lineage>
        <taxon>Eukaryota</taxon>
        <taxon>Fungi</taxon>
        <taxon>Dikarya</taxon>
        <taxon>Ascomycota</taxon>
        <taxon>Pezizomycotina</taxon>
        <taxon>Dothideomycetes</taxon>
        <taxon>Dothideomycetes incertae sedis</taxon>
        <taxon>Phaeotrichales</taxon>
        <taxon>Phaeotrichaceae</taxon>
        <taxon>Trichodelitschia</taxon>
    </lineage>
</organism>
<evidence type="ECO:0008006" key="5">
    <source>
        <dbReference type="Google" id="ProtNLM"/>
    </source>
</evidence>
<dbReference type="EMBL" id="ML996698">
    <property type="protein sequence ID" value="KAF2399007.1"/>
    <property type="molecule type" value="Genomic_DNA"/>
</dbReference>